<accession>A0A167AM92</accession>
<reference evidence="3 4" key="1">
    <citation type="journal article" date="2016" name="Genome Biol. Evol.">
        <title>Divergent and convergent evolution of fungal pathogenicity.</title>
        <authorList>
            <person name="Shang Y."/>
            <person name="Xiao G."/>
            <person name="Zheng P."/>
            <person name="Cen K."/>
            <person name="Zhan S."/>
            <person name="Wang C."/>
        </authorList>
    </citation>
    <scope>NUCLEOTIDE SEQUENCE [LARGE SCALE GENOMIC DNA]</scope>
    <source>
        <strain evidence="3 4">RCEF 4871</strain>
    </source>
</reference>
<evidence type="ECO:0000259" key="2">
    <source>
        <dbReference type="Pfam" id="PF01593"/>
    </source>
</evidence>
<dbReference type="PANTHER" id="PTHR10742">
    <property type="entry name" value="FLAVIN MONOAMINE OXIDASE"/>
    <property type="match status" value="1"/>
</dbReference>
<protein>
    <submittedName>
        <fullName evidence="3">L-amino-acid oxidase</fullName>
    </submittedName>
</protein>
<organism evidence="3 4">
    <name type="scientific">Metarhizium rileyi (strain RCEF 4871)</name>
    <name type="common">Nomuraea rileyi</name>
    <dbReference type="NCBI Taxonomy" id="1649241"/>
    <lineage>
        <taxon>Eukaryota</taxon>
        <taxon>Fungi</taxon>
        <taxon>Dikarya</taxon>
        <taxon>Ascomycota</taxon>
        <taxon>Pezizomycotina</taxon>
        <taxon>Sordariomycetes</taxon>
        <taxon>Hypocreomycetidae</taxon>
        <taxon>Hypocreales</taxon>
        <taxon>Clavicipitaceae</taxon>
        <taxon>Metarhizium</taxon>
    </lineage>
</organism>
<gene>
    <name evidence="3" type="ORF">NOR_06322</name>
</gene>
<dbReference type="Proteomes" id="UP000243498">
    <property type="component" value="Unassembled WGS sequence"/>
</dbReference>
<comment type="caution">
    <text evidence="3">The sequence shown here is derived from an EMBL/GenBank/DDBJ whole genome shotgun (WGS) entry which is preliminary data.</text>
</comment>
<evidence type="ECO:0000256" key="1">
    <source>
        <dbReference type="SAM" id="SignalP"/>
    </source>
</evidence>
<dbReference type="InterPro" id="IPR036188">
    <property type="entry name" value="FAD/NAD-bd_sf"/>
</dbReference>
<dbReference type="OMA" id="NCSHLMS"/>
<sequence>MLSLTICGLFLTAQCLAKQLPLALEVRSEVTSRLANIHVLRSEYLSGLTTFTYGSCTAKSEQDRHHIIAKTECSTSDSRLVWIIPENAPTGGCISAWNKGATLVGRSSPQNLQGVVKRGNTKRLAEPIAMTGVNGIDVLGPWFDGVRLLSHKEPGMVDVKTAKSKGIAIVGAGMSGLMTYLVLHQAGLTNITILEASNRIGGRVHTAYLSGGPSDYSYQEMGAMRIGVDYVDPDSGKKYNISDTKLVFSLVDEMNKMNHDNPKLRVDLIPWYEESRNGLQYFGGIRLPNGLPPTLQQTQDNSSLSVPFILDPATNAVSDKLTKSLPNAQFMAEMARSMYKAHREWNDGGLDGQRGDRWSEFAYISQHLKGSLNSTDILDSQQDPHGSFWEYLYDLLYESTDTWKTVDGGFSRLPESFRPLVGRKLRFNTKVERVQYKDKKVTLQWKQNYKDAGFQSSTFDYAIVAVPFTVVRQWRLPPIKVTMLNAIKNLAYDTCCKVALEYSERFWEKLDKPIYGSCSTATDIPGIAFVCYPSYNINATGPATILGTYLEGSVNHEIYRMMTMSDEEHAQYVLDAMSEIHGEHTRQLYTGRYFRKCWGLDPLTAGAWANPSVGQHELYIPEYFKIHKNLIFVGEHTSYTHGWISSALDSGVRGGVQMLLGEYDEYTLTWPIRGASSPNVLLELGLVDEAKAAAKKWLDR</sequence>
<dbReference type="STRING" id="1081105.A0A167AM92"/>
<dbReference type="OrthoDB" id="7777654at2759"/>
<dbReference type="SUPFAM" id="SSF54373">
    <property type="entry name" value="FAD-linked reductases, C-terminal domain"/>
    <property type="match status" value="1"/>
</dbReference>
<dbReference type="GO" id="GO:0001716">
    <property type="term" value="F:L-amino-acid oxidase activity"/>
    <property type="evidence" value="ECO:0007669"/>
    <property type="project" value="TreeGrafter"/>
</dbReference>
<dbReference type="Gene3D" id="1.10.10.1620">
    <property type="match status" value="1"/>
</dbReference>
<name>A0A167AM92_METRR</name>
<dbReference type="InterPro" id="IPR002937">
    <property type="entry name" value="Amino_oxidase"/>
</dbReference>
<dbReference type="InterPro" id="IPR050281">
    <property type="entry name" value="Flavin_monoamine_oxidase"/>
</dbReference>
<dbReference type="GO" id="GO:0009063">
    <property type="term" value="P:amino acid catabolic process"/>
    <property type="evidence" value="ECO:0007669"/>
    <property type="project" value="TreeGrafter"/>
</dbReference>
<evidence type="ECO:0000313" key="4">
    <source>
        <dbReference type="Proteomes" id="UP000243498"/>
    </source>
</evidence>
<dbReference type="AlphaFoldDB" id="A0A167AM92"/>
<feature type="domain" description="Amine oxidase" evidence="2">
    <location>
        <begin position="174"/>
        <end position="653"/>
    </location>
</feature>
<feature type="chain" id="PRO_5007883725" evidence="1">
    <location>
        <begin position="18"/>
        <end position="700"/>
    </location>
</feature>
<keyword evidence="4" id="KW-1185">Reference proteome</keyword>
<dbReference type="Pfam" id="PF01593">
    <property type="entry name" value="Amino_oxidase"/>
    <property type="match status" value="1"/>
</dbReference>
<dbReference type="Gene3D" id="3.90.660.10">
    <property type="match status" value="1"/>
</dbReference>
<dbReference type="PANTHER" id="PTHR10742:SF382">
    <property type="entry name" value="AMINE OXIDASE DOMAIN-CONTAINING PROTEIN"/>
    <property type="match status" value="1"/>
</dbReference>
<dbReference type="SUPFAM" id="SSF51905">
    <property type="entry name" value="FAD/NAD(P)-binding domain"/>
    <property type="match status" value="1"/>
</dbReference>
<dbReference type="Gene3D" id="3.50.50.60">
    <property type="entry name" value="FAD/NAD(P)-binding domain"/>
    <property type="match status" value="1"/>
</dbReference>
<feature type="signal peptide" evidence="1">
    <location>
        <begin position="1"/>
        <end position="17"/>
    </location>
</feature>
<keyword evidence="1" id="KW-0732">Signal</keyword>
<dbReference type="EMBL" id="AZHC01000023">
    <property type="protein sequence ID" value="OAA39062.1"/>
    <property type="molecule type" value="Genomic_DNA"/>
</dbReference>
<proteinExistence type="predicted"/>
<evidence type="ECO:0000313" key="3">
    <source>
        <dbReference type="EMBL" id="OAA39062.1"/>
    </source>
</evidence>